<feature type="transmembrane region" description="Helical" evidence="2">
    <location>
        <begin position="211"/>
        <end position="232"/>
    </location>
</feature>
<accession>J0NJJ2</accession>
<dbReference type="InterPro" id="IPR021878">
    <property type="entry name" value="TgpA_N"/>
</dbReference>
<dbReference type="InterPro" id="IPR002931">
    <property type="entry name" value="Transglutaminase-like"/>
</dbReference>
<feature type="region of interest" description="Disordered" evidence="1">
    <location>
        <begin position="617"/>
        <end position="678"/>
    </location>
</feature>
<evidence type="ECO:0000256" key="2">
    <source>
        <dbReference type="SAM" id="Phobius"/>
    </source>
</evidence>
<dbReference type="SMART" id="SM00460">
    <property type="entry name" value="TGc"/>
    <property type="match status" value="1"/>
</dbReference>
<dbReference type="AlphaFoldDB" id="J0NJJ2"/>
<sequence>MSPPSDPVRWQPLLAAVLIVVLWANGLGALGAVLVPGAWIVQSTLIAALTLVPAGAMRTIWPHRLVSAVVVGLVVGFIPTVLVLRSTTGLAPWYTAPVTQFGEAAAAVRQGVAPLEVTPAMAAVVALTGLLLAWACVLMSAGSGDVTGSSGFVPAGALLIPGLVSGQSPPARSVLVAAVCLVLLVGSTAPAVGQYAVLPRRTRLCRAVARAGARACVLATALCLAASALWLAPTLPDRLRQPPGRPAADTPDTSLALNRDLVRGSVATAFDYDDTGFPENTSLRFTLAVVRDLDGSDWEPLATTEGVTALSDPPTSSGPNALTAGGAVKAAAGVDADAPDSADSAASHESLPRVRVHVRALSSRRLPLLQATARVESAAESAGDGASESATAVEQPLSPTDWQWVVGTSTAISSGAETRPGTSFTAYGWSAVADATGRPQLAPPVAPATPSAELLAPYVAVPEQDRAVQDAATEAIETAGAAGADDATRAAALAAWFHGNGFVYDESAPGSFDGADGGNGASSAAASEGPTATVSAFLTERRGYCIHYAAAFTLMARSLGIPTRIAIGYASQAAGGDADADADATDAAARTFVSGQDLHAWPEVWIDDVGWVAFEPTPGGAGARADAAPAPSDSSSSASPTAPTGSRTDAAPSAPASSGAPGAPGVPGAPNGQAGSVEESGLRPVPLLLALIAAGALVLALPGALRWRQRRRRRRLVAVGGTPAGAAWEEVMATAVDLGLLGRPGGSPPIDEAADGPTGSLGMRPRARTPEAIAEYLSGFIADSGAGGAGAVDGAGAAGEAGGAVPQTRESGGSGRQSHRSPEAVGALGTLAAQVVAERFSLSAELPGQVGRECRMGHVNPSSPNERVHDLDLIRVALITSASRRRRLIALLAPKSVMPHRWRS</sequence>
<feature type="transmembrane region" description="Helical" evidence="2">
    <location>
        <begin position="12"/>
        <end position="33"/>
    </location>
</feature>
<dbReference type="Pfam" id="PF01841">
    <property type="entry name" value="Transglut_core"/>
    <property type="match status" value="1"/>
</dbReference>
<evidence type="ECO:0000313" key="5">
    <source>
        <dbReference type="Proteomes" id="UP000002941"/>
    </source>
</evidence>
<dbReference type="EMBL" id="AKFT01000103">
    <property type="protein sequence ID" value="EJF44902.1"/>
    <property type="molecule type" value="Genomic_DNA"/>
</dbReference>
<keyword evidence="5" id="KW-1185">Reference proteome</keyword>
<dbReference type="Proteomes" id="UP000002941">
    <property type="component" value="Unassembled WGS sequence"/>
</dbReference>
<evidence type="ECO:0000313" key="4">
    <source>
        <dbReference type="EMBL" id="EJF44902.1"/>
    </source>
</evidence>
<dbReference type="PANTHER" id="PTHR42736">
    <property type="entry name" value="PROTEIN-GLUTAMINE GAMMA-GLUTAMYLTRANSFERASE"/>
    <property type="match status" value="1"/>
</dbReference>
<protein>
    <submittedName>
        <fullName evidence="4">Transglutaminase-like protein</fullName>
    </submittedName>
</protein>
<proteinExistence type="predicted"/>
<name>J0NJJ2_9ACTO</name>
<evidence type="ECO:0000259" key="3">
    <source>
        <dbReference type="SMART" id="SM00460"/>
    </source>
</evidence>
<dbReference type="eggNOG" id="COG1305">
    <property type="taxonomic scope" value="Bacteria"/>
</dbReference>
<reference evidence="4 5" key="1">
    <citation type="submission" date="2012-05" db="EMBL/GenBank/DDBJ databases">
        <authorList>
            <person name="Harkins D.M."/>
            <person name="Madupu R."/>
            <person name="Durkin A.S."/>
            <person name="Torralba M."/>
            <person name="Methe B."/>
            <person name="Sutton G.G."/>
            <person name="Nelson K.E."/>
        </authorList>
    </citation>
    <scope>NUCLEOTIDE SEQUENCE [LARGE SCALE GENOMIC DNA]</scope>
    <source>
        <strain evidence="4 5">F0489</strain>
    </source>
</reference>
<dbReference type="PATRIC" id="fig|1125718.3.peg.1323"/>
<dbReference type="Pfam" id="PF11992">
    <property type="entry name" value="TgpA_N"/>
    <property type="match status" value="1"/>
</dbReference>
<dbReference type="PANTHER" id="PTHR42736:SF1">
    <property type="entry name" value="PROTEIN-GLUTAMINE GAMMA-GLUTAMYLTRANSFERASE"/>
    <property type="match status" value="1"/>
</dbReference>
<keyword evidence="2" id="KW-0472">Membrane</keyword>
<comment type="caution">
    <text evidence="4">The sequence shown here is derived from an EMBL/GenBank/DDBJ whole genome shotgun (WGS) entry which is preliminary data.</text>
</comment>
<feature type="compositionally biased region" description="Low complexity" evidence="1">
    <location>
        <begin position="623"/>
        <end position="675"/>
    </location>
</feature>
<dbReference type="InterPro" id="IPR038765">
    <property type="entry name" value="Papain-like_cys_pep_sf"/>
</dbReference>
<feature type="transmembrane region" description="Helical" evidence="2">
    <location>
        <begin position="39"/>
        <end position="58"/>
    </location>
</feature>
<dbReference type="InterPro" id="IPR052901">
    <property type="entry name" value="Bact_TGase-like"/>
</dbReference>
<feature type="transmembrane region" description="Helical" evidence="2">
    <location>
        <begin position="151"/>
        <end position="168"/>
    </location>
</feature>
<feature type="transmembrane region" description="Helical" evidence="2">
    <location>
        <begin position="174"/>
        <end position="199"/>
    </location>
</feature>
<feature type="transmembrane region" description="Helical" evidence="2">
    <location>
        <begin position="685"/>
        <end position="705"/>
    </location>
</feature>
<keyword evidence="2" id="KW-1133">Transmembrane helix</keyword>
<feature type="transmembrane region" description="Helical" evidence="2">
    <location>
        <begin position="120"/>
        <end position="139"/>
    </location>
</feature>
<feature type="domain" description="Transglutaminase-like" evidence="3">
    <location>
        <begin position="537"/>
        <end position="618"/>
    </location>
</feature>
<organism evidence="4 5">
    <name type="scientific">Actinomyces massiliensis F0489</name>
    <dbReference type="NCBI Taxonomy" id="1125718"/>
    <lineage>
        <taxon>Bacteria</taxon>
        <taxon>Bacillati</taxon>
        <taxon>Actinomycetota</taxon>
        <taxon>Actinomycetes</taxon>
        <taxon>Actinomycetales</taxon>
        <taxon>Actinomycetaceae</taxon>
        <taxon>Actinomyces</taxon>
    </lineage>
</organism>
<dbReference type="SUPFAM" id="SSF54001">
    <property type="entry name" value="Cysteine proteinases"/>
    <property type="match status" value="1"/>
</dbReference>
<gene>
    <name evidence="4" type="ORF">HMPREF1318_3003</name>
</gene>
<feature type="transmembrane region" description="Helical" evidence="2">
    <location>
        <begin position="65"/>
        <end position="84"/>
    </location>
</feature>
<feature type="region of interest" description="Disordered" evidence="1">
    <location>
        <begin position="795"/>
        <end position="823"/>
    </location>
</feature>
<dbReference type="Gene3D" id="3.10.620.30">
    <property type="match status" value="1"/>
</dbReference>
<keyword evidence="2" id="KW-0812">Transmembrane</keyword>
<evidence type="ECO:0000256" key="1">
    <source>
        <dbReference type="SAM" id="MobiDB-lite"/>
    </source>
</evidence>